<reference evidence="6" key="1">
    <citation type="journal article" date="2017" name="Front. Plant Sci.">
        <title>Climate Clever Clovers: New Paradigm to Reduce the Environmental Footprint of Ruminants by Breeding Low Methanogenic Forages Utilizing Haplotype Variation.</title>
        <authorList>
            <person name="Kaur P."/>
            <person name="Appels R."/>
            <person name="Bayer P.E."/>
            <person name="Keeble-Gagnere G."/>
            <person name="Wang J."/>
            <person name="Hirakawa H."/>
            <person name="Shirasawa K."/>
            <person name="Vercoe P."/>
            <person name="Stefanova K."/>
            <person name="Durmic Z."/>
            <person name="Nichols P."/>
            <person name="Revell C."/>
            <person name="Isobe S.N."/>
            <person name="Edwards D."/>
            <person name="Erskine W."/>
        </authorList>
    </citation>
    <scope>NUCLEOTIDE SEQUENCE [LARGE SCALE GENOMIC DNA]</scope>
    <source>
        <strain evidence="6">cv. Daliak</strain>
    </source>
</reference>
<sequence>MSSINLEDLSIHNEEGEEGFSFDFEEDGEEVSDMRWCLLGRLLCDRPIHANSLMIRMADLWSPVKKVSIKEAKPGIFLFQFGHPLDMEAVIKGGPWTFDNYLLILEQIPLGMQIESIPLQHVDLWVQIHNLPIGLMKEKVGITLSNFIGKFVEYDQNNKSSFWRQYMRVKVRMDVHQPLKKDTRVKNIAGEWCTVNFKYEKLGIFCFVCGIMGHTERRCAVRYDMEVDNGIRGWSSEIRAELRKQGGRQTSRWLQDNHGGSRVHDGSSGSQQQGENEPNIRAGPTHVHESATGVNNAHVNQLAPATVESQSSKLVQSSSQPQTTNHNRPITIISPVPVSQSPISPRADQKRIKPTNMISGSDIQGSSEEVVEKVVQAEKKRRREEEKGEVKEHSESIRVLLKYEACLTIDVEGRSGGLCVMWKDSVKCQVMNYSRNFINIVVEDEEVGKWRLTCYYGYPERSRRKLAWDMLRDLRNMSQLPWCIIGDFNDLLSQEDRRGVHPHPNWLCSGFRNAVADCNLTDIYLEGHPYTWNKSRGTTRAIEERLDRALANSLWLSLFPNAKLEDDVDDVVATGWRANRESGVVDKLACCAENLYKWGRRKKIRFKDEVAGYEAEMARLRGESDMSSMSRYHELRNQHAKVLVQEESFWKQRAKMHWLRGGDLNTKFFHASATARTKFKKIEKLVSDENVSITNQQGLCEVAHNYFEQLFKSKVGAYEPVLSLISPRVTLEDNERLVAPITREELRNALFQMHPDKSPGPDGFNPAFFQHFWGMCGEDIFQEVTGWLDRGFFPSSMNETNICLIPKCDRPNTMRDYRPISLCNVLYKMVSKVLANRLKFCLDSCVSEEQSAFIEGGSITDNALIAIEIIHYLKRKTRGYKGELALKIDISKAYDRVEWGFLKGMLTKMGFSEKWIRWMMLCVSSVNYSVLMNFERVGPIHPGRGLRQGDPLSPYLFILVAEGLTSLINKAVAQGDLHGVKICRGAPMVSHLLFADDCFLFCRANLSESRKLMEVLKVYEDVSGQEINLSKSEVFFSRNISQAAQEDLSRVMGVRHVLGTGTYLGLPSLVGRSKKATFAYIKDRIWKKINSWRRRPMSKAGKEVMIKSVLQAIPSYVMSIYLLPDTLVKEIERMINAFWWGGSTNKGIKWLSWERMVPSKDRGGLGFRDLQVFNLAMVAKQGWKLITEPHALVSRILKARYFPKSSLFDATLGTNPSYVWRGIWRSRQVLMQGRRWLIGDGSKINVMYEPWLRSKENSWISAPQNLTVHNMKVQQLMLPNQKAWDERRILSMFPAHTAGEILDVPLLTSIEADRLIWKEERNGIYSVRSGYKKMMREKRDCREAWTIMGLESVIVPRLQRFDNIRELIFDICAKEDIEVAGRVALLMWSLWRNRNNWLWKEVKASASQVGFEAYHGWEEWHTANLRDSPVQHHDQYMSLGIWQPPPLGKVKCNVDASFFINGGVCGWGWCIRGSEGQFILGGSNFLHEKLNIMEGEAMAIKEAMCEVSQRGFTQVIF</sequence>
<evidence type="ECO:0000259" key="4">
    <source>
        <dbReference type="PROSITE" id="PS50878"/>
    </source>
</evidence>
<dbReference type="InterPro" id="IPR043502">
    <property type="entry name" value="DNA/RNA_pol_sf"/>
</dbReference>
<dbReference type="InterPro" id="IPR001878">
    <property type="entry name" value="Znf_CCHC"/>
</dbReference>
<evidence type="ECO:0000313" key="6">
    <source>
        <dbReference type="Proteomes" id="UP000242715"/>
    </source>
</evidence>
<dbReference type="InterPro" id="IPR005135">
    <property type="entry name" value="Endo/exonuclease/phosphatase"/>
</dbReference>
<dbReference type="Pfam" id="PF13456">
    <property type="entry name" value="RVT_3"/>
    <property type="match status" value="1"/>
</dbReference>
<feature type="domain" description="CCHC-type" evidence="3">
    <location>
        <begin position="206"/>
        <end position="219"/>
    </location>
</feature>
<dbReference type="PROSITE" id="PS50878">
    <property type="entry name" value="RT_POL"/>
    <property type="match status" value="1"/>
</dbReference>
<proteinExistence type="predicted"/>
<dbReference type="InterPro" id="IPR025836">
    <property type="entry name" value="Zn_knuckle_CX2CX4HX4C"/>
</dbReference>
<dbReference type="Pfam" id="PF14392">
    <property type="entry name" value="zf-CCHC_4"/>
    <property type="match status" value="1"/>
</dbReference>
<dbReference type="CDD" id="cd01650">
    <property type="entry name" value="RT_nLTR_like"/>
    <property type="match status" value="1"/>
</dbReference>
<dbReference type="InterPro" id="IPR036397">
    <property type="entry name" value="RNaseH_sf"/>
</dbReference>
<dbReference type="PANTHER" id="PTHR33116">
    <property type="entry name" value="REVERSE TRANSCRIPTASE ZINC-BINDING DOMAIN-CONTAINING PROTEIN-RELATED-RELATED"/>
    <property type="match status" value="1"/>
</dbReference>
<keyword evidence="1" id="KW-0863">Zinc-finger</keyword>
<dbReference type="InterPro" id="IPR000477">
    <property type="entry name" value="RT_dom"/>
</dbReference>
<accession>A0A2Z6MKH7</accession>
<organism evidence="5 6">
    <name type="scientific">Trifolium subterraneum</name>
    <name type="common">Subterranean clover</name>
    <dbReference type="NCBI Taxonomy" id="3900"/>
    <lineage>
        <taxon>Eukaryota</taxon>
        <taxon>Viridiplantae</taxon>
        <taxon>Streptophyta</taxon>
        <taxon>Embryophyta</taxon>
        <taxon>Tracheophyta</taxon>
        <taxon>Spermatophyta</taxon>
        <taxon>Magnoliopsida</taxon>
        <taxon>eudicotyledons</taxon>
        <taxon>Gunneridae</taxon>
        <taxon>Pentapetalae</taxon>
        <taxon>rosids</taxon>
        <taxon>fabids</taxon>
        <taxon>Fabales</taxon>
        <taxon>Fabaceae</taxon>
        <taxon>Papilionoideae</taxon>
        <taxon>50 kb inversion clade</taxon>
        <taxon>NPAAA clade</taxon>
        <taxon>Hologalegina</taxon>
        <taxon>IRL clade</taxon>
        <taxon>Trifolieae</taxon>
        <taxon>Trifolium</taxon>
    </lineage>
</organism>
<dbReference type="SUPFAM" id="SSF56219">
    <property type="entry name" value="DNase I-like"/>
    <property type="match status" value="1"/>
</dbReference>
<dbReference type="PANTHER" id="PTHR33116:SF86">
    <property type="entry name" value="REVERSE TRANSCRIPTASE DOMAIN-CONTAINING PROTEIN"/>
    <property type="match status" value="1"/>
</dbReference>
<dbReference type="Pfam" id="PF00078">
    <property type="entry name" value="RVT_1"/>
    <property type="match status" value="1"/>
</dbReference>
<gene>
    <name evidence="5" type="ORF">TSUD_358070</name>
</gene>
<feature type="region of interest" description="Disordered" evidence="2">
    <location>
        <begin position="305"/>
        <end position="348"/>
    </location>
</feature>
<evidence type="ECO:0000256" key="2">
    <source>
        <dbReference type="SAM" id="MobiDB-lite"/>
    </source>
</evidence>
<dbReference type="InterPro" id="IPR036691">
    <property type="entry name" value="Endo/exonu/phosph_ase_sf"/>
</dbReference>
<dbReference type="Proteomes" id="UP000242715">
    <property type="component" value="Unassembled WGS sequence"/>
</dbReference>
<evidence type="ECO:0000313" key="5">
    <source>
        <dbReference type="EMBL" id="GAU32101.1"/>
    </source>
</evidence>
<dbReference type="OrthoDB" id="1741517at2759"/>
<dbReference type="Gene3D" id="3.30.420.10">
    <property type="entry name" value="Ribonuclease H-like superfamily/Ribonuclease H"/>
    <property type="match status" value="1"/>
</dbReference>
<dbReference type="GO" id="GO:0003676">
    <property type="term" value="F:nucleic acid binding"/>
    <property type="evidence" value="ECO:0007669"/>
    <property type="project" value="InterPro"/>
</dbReference>
<feature type="domain" description="Reverse transcriptase" evidence="4">
    <location>
        <begin position="786"/>
        <end position="1056"/>
    </location>
</feature>
<evidence type="ECO:0000256" key="1">
    <source>
        <dbReference type="PROSITE-ProRule" id="PRU00047"/>
    </source>
</evidence>
<dbReference type="Pfam" id="PF03372">
    <property type="entry name" value="Exo_endo_phos"/>
    <property type="match status" value="1"/>
</dbReference>
<dbReference type="GO" id="GO:0008270">
    <property type="term" value="F:zinc ion binding"/>
    <property type="evidence" value="ECO:0007669"/>
    <property type="project" value="UniProtKB-KW"/>
</dbReference>
<dbReference type="InterPro" id="IPR025558">
    <property type="entry name" value="DUF4283"/>
</dbReference>
<dbReference type="InterPro" id="IPR044730">
    <property type="entry name" value="RNase_H-like_dom_plant"/>
</dbReference>
<dbReference type="Pfam" id="PF14111">
    <property type="entry name" value="DUF4283"/>
    <property type="match status" value="1"/>
</dbReference>
<feature type="compositionally biased region" description="Low complexity" evidence="2">
    <location>
        <begin position="309"/>
        <end position="322"/>
    </location>
</feature>
<dbReference type="SUPFAM" id="SSF56672">
    <property type="entry name" value="DNA/RNA polymerases"/>
    <property type="match status" value="1"/>
</dbReference>
<name>A0A2Z6MKH7_TRISU</name>
<keyword evidence="6" id="KW-1185">Reference proteome</keyword>
<evidence type="ECO:0000259" key="3">
    <source>
        <dbReference type="PROSITE" id="PS50158"/>
    </source>
</evidence>
<feature type="compositionally biased region" description="Polar residues" evidence="2">
    <location>
        <begin position="267"/>
        <end position="276"/>
    </location>
</feature>
<feature type="region of interest" description="Disordered" evidence="2">
    <location>
        <begin position="245"/>
        <end position="287"/>
    </location>
</feature>
<keyword evidence="1" id="KW-0862">Zinc</keyword>
<keyword evidence="1" id="KW-0479">Metal-binding</keyword>
<protein>
    <recommendedName>
        <fullName evidence="7">Reverse transcriptase domain-containing protein</fullName>
    </recommendedName>
</protein>
<dbReference type="EMBL" id="DF973482">
    <property type="protein sequence ID" value="GAU32101.1"/>
    <property type="molecule type" value="Genomic_DNA"/>
</dbReference>
<dbReference type="CDD" id="cd06222">
    <property type="entry name" value="RNase_H_like"/>
    <property type="match status" value="1"/>
</dbReference>
<dbReference type="InterPro" id="IPR002156">
    <property type="entry name" value="RNaseH_domain"/>
</dbReference>
<dbReference type="PROSITE" id="PS50158">
    <property type="entry name" value="ZF_CCHC"/>
    <property type="match status" value="1"/>
</dbReference>
<dbReference type="GO" id="GO:0004523">
    <property type="term" value="F:RNA-DNA hybrid ribonuclease activity"/>
    <property type="evidence" value="ECO:0007669"/>
    <property type="project" value="InterPro"/>
</dbReference>
<evidence type="ECO:0008006" key="7">
    <source>
        <dbReference type="Google" id="ProtNLM"/>
    </source>
</evidence>
<feature type="compositionally biased region" description="Low complexity" evidence="2">
    <location>
        <begin position="329"/>
        <end position="345"/>
    </location>
</feature>
<dbReference type="Gene3D" id="3.60.10.10">
    <property type="entry name" value="Endonuclease/exonuclease/phosphatase"/>
    <property type="match status" value="1"/>
</dbReference>